<reference evidence="3" key="2">
    <citation type="submission" date="2020-09" db="EMBL/GenBank/DDBJ databases">
        <authorList>
            <person name="Sun Q."/>
            <person name="Zhou Y."/>
        </authorList>
    </citation>
    <scope>NUCLEOTIDE SEQUENCE</scope>
    <source>
        <strain evidence="3">CGMCC 1.15880</strain>
    </source>
</reference>
<keyword evidence="1" id="KW-0489">Methyltransferase</keyword>
<gene>
    <name evidence="3" type="ORF">GCM10011498_05580</name>
</gene>
<reference evidence="3" key="1">
    <citation type="journal article" date="2014" name="Int. J. Syst. Evol. Microbiol.">
        <title>Complete genome sequence of Corynebacterium casei LMG S-19264T (=DSM 44701T), isolated from a smear-ripened cheese.</title>
        <authorList>
            <consortium name="US DOE Joint Genome Institute (JGI-PGF)"/>
            <person name="Walter F."/>
            <person name="Albersmeier A."/>
            <person name="Kalinowski J."/>
            <person name="Ruckert C."/>
        </authorList>
    </citation>
    <scope>NUCLEOTIDE SEQUENCE</scope>
    <source>
        <strain evidence="3">CGMCC 1.15880</strain>
    </source>
</reference>
<evidence type="ECO:0000256" key="2">
    <source>
        <dbReference type="ARBA" id="ARBA00022679"/>
    </source>
</evidence>
<keyword evidence="2" id="KW-0808">Transferase</keyword>
<sequence length="349" mass="37477">MTALNDILLRQIGRLGTLSISEFMTQCLYHPDHGYYTQAKPLGRDGDFVTAPEISQMFGEMIGLCLAQNWLDQGAPDPFCLAELGPGSGQLMEDILRATQSVPGFHQAAQLHLCEVNPHLKTQQAERLATHDPQWINSTTDLPALPLFLIANEFLDCLPINQFIATKTGWDEQVVGNQDGQLCFGRRPAGAVKSELPQDAPEGTILELCPAANAVVQDIASVIVRHGGCALVVDYGGSGGGDTLQALRGHEKVDPLSTPGQADLTAHVNFAALQESIRTADICGPVPQGAFLERLGITTRAQALAQKMSGEKLENHIAAHHRLTHPDEMGELFKVMAILPTGGPTPAGF</sequence>
<dbReference type="Pfam" id="PF02636">
    <property type="entry name" value="Methyltransf_28"/>
    <property type="match status" value="1"/>
</dbReference>
<evidence type="ECO:0000313" key="3">
    <source>
        <dbReference type="EMBL" id="GGA08577.1"/>
    </source>
</evidence>
<dbReference type="PANTHER" id="PTHR12049">
    <property type="entry name" value="PROTEIN ARGININE METHYLTRANSFERASE NDUFAF7, MITOCHONDRIAL"/>
    <property type="match status" value="1"/>
</dbReference>
<comment type="caution">
    <text evidence="3">The sequence shown here is derived from an EMBL/GenBank/DDBJ whole genome shotgun (WGS) entry which is preliminary data.</text>
</comment>
<dbReference type="SUPFAM" id="SSF53335">
    <property type="entry name" value="S-adenosyl-L-methionine-dependent methyltransferases"/>
    <property type="match status" value="1"/>
</dbReference>
<dbReference type="InterPro" id="IPR003788">
    <property type="entry name" value="NDUFAF7"/>
</dbReference>
<proteinExistence type="predicted"/>
<evidence type="ECO:0000256" key="1">
    <source>
        <dbReference type="ARBA" id="ARBA00022603"/>
    </source>
</evidence>
<protein>
    <submittedName>
        <fullName evidence="3">ATP synthase subunit beta</fullName>
    </submittedName>
</protein>
<evidence type="ECO:0000313" key="4">
    <source>
        <dbReference type="Proteomes" id="UP000628017"/>
    </source>
</evidence>
<keyword evidence="4" id="KW-1185">Reference proteome</keyword>
<dbReference type="PANTHER" id="PTHR12049:SF7">
    <property type="entry name" value="PROTEIN ARGININE METHYLTRANSFERASE NDUFAF7, MITOCHONDRIAL"/>
    <property type="match status" value="1"/>
</dbReference>
<dbReference type="EMBL" id="BMKA01000001">
    <property type="protein sequence ID" value="GGA08577.1"/>
    <property type="molecule type" value="Genomic_DNA"/>
</dbReference>
<organism evidence="3 4">
    <name type="scientific">Neptunicoccus cionae</name>
    <dbReference type="NCBI Taxonomy" id="2035344"/>
    <lineage>
        <taxon>Bacteria</taxon>
        <taxon>Pseudomonadati</taxon>
        <taxon>Pseudomonadota</taxon>
        <taxon>Alphaproteobacteria</taxon>
        <taxon>Rhodobacterales</taxon>
        <taxon>Paracoccaceae</taxon>
        <taxon>Neptunicoccus</taxon>
    </lineage>
</organism>
<name>A0A916VN89_9RHOB</name>
<dbReference type="RefSeq" id="WP_188670694.1">
    <property type="nucleotide sequence ID" value="NZ_BMKA01000001.1"/>
</dbReference>
<dbReference type="InterPro" id="IPR029063">
    <property type="entry name" value="SAM-dependent_MTases_sf"/>
</dbReference>
<accession>A0A916VN89</accession>
<dbReference type="InterPro" id="IPR038375">
    <property type="entry name" value="NDUFAF7_sf"/>
</dbReference>
<dbReference type="Proteomes" id="UP000628017">
    <property type="component" value="Unassembled WGS sequence"/>
</dbReference>
<dbReference type="AlphaFoldDB" id="A0A916VN89"/>
<dbReference type="GO" id="GO:0035243">
    <property type="term" value="F:protein-arginine omega-N symmetric methyltransferase activity"/>
    <property type="evidence" value="ECO:0007669"/>
    <property type="project" value="TreeGrafter"/>
</dbReference>
<dbReference type="Gene3D" id="3.40.50.12710">
    <property type="match status" value="1"/>
</dbReference>
<dbReference type="GO" id="GO:0032259">
    <property type="term" value="P:methylation"/>
    <property type="evidence" value="ECO:0007669"/>
    <property type="project" value="UniProtKB-KW"/>
</dbReference>